<dbReference type="EMBL" id="CAJOBZ010000003">
    <property type="protein sequence ID" value="CAF4771626.1"/>
    <property type="molecule type" value="Genomic_DNA"/>
</dbReference>
<comment type="caution">
    <text evidence="1">The sequence shown here is derived from an EMBL/GenBank/DDBJ whole genome shotgun (WGS) entry which is preliminary data.</text>
</comment>
<accession>A0A821MNU0</accession>
<proteinExistence type="predicted"/>
<dbReference type="AlphaFoldDB" id="A0A821MNU0"/>
<dbReference type="Proteomes" id="UP000663880">
    <property type="component" value="Unassembled WGS sequence"/>
</dbReference>
<gene>
    <name evidence="1" type="ORF">PMACD_LOCUS1854</name>
</gene>
<sequence length="156" mass="17648">MRPNRPRVLRLAFAPNCPQPRASYNLNLPILVMELENNDNMLPPDRIAECRSYDCSNAFSLEHNAPGSSGEVSHPVLTGLALTRLQLANCTAVIASQLSCKRLLMLFQLYSEREHGLSKKPLRTKLKNKIEIDPKLFLRNGHITIMRSEHRHPAVV</sequence>
<protein>
    <submittedName>
        <fullName evidence="1">Uncharacterized protein</fullName>
    </submittedName>
</protein>
<evidence type="ECO:0000313" key="2">
    <source>
        <dbReference type="Proteomes" id="UP000663880"/>
    </source>
</evidence>
<reference evidence="1" key="1">
    <citation type="submission" date="2021-02" db="EMBL/GenBank/DDBJ databases">
        <authorList>
            <person name="Steward A R."/>
        </authorList>
    </citation>
    <scope>NUCLEOTIDE SEQUENCE</scope>
</reference>
<evidence type="ECO:0000313" key="1">
    <source>
        <dbReference type="EMBL" id="CAF4771626.1"/>
    </source>
</evidence>
<name>A0A821MNU0_9NEOP</name>
<keyword evidence="2" id="KW-1185">Reference proteome</keyword>
<organism evidence="1 2">
    <name type="scientific">Pieris macdunnoughi</name>
    <dbReference type="NCBI Taxonomy" id="345717"/>
    <lineage>
        <taxon>Eukaryota</taxon>
        <taxon>Metazoa</taxon>
        <taxon>Ecdysozoa</taxon>
        <taxon>Arthropoda</taxon>
        <taxon>Hexapoda</taxon>
        <taxon>Insecta</taxon>
        <taxon>Pterygota</taxon>
        <taxon>Neoptera</taxon>
        <taxon>Endopterygota</taxon>
        <taxon>Lepidoptera</taxon>
        <taxon>Glossata</taxon>
        <taxon>Ditrysia</taxon>
        <taxon>Papilionoidea</taxon>
        <taxon>Pieridae</taxon>
        <taxon>Pierinae</taxon>
        <taxon>Pieris</taxon>
    </lineage>
</organism>
<dbReference type="OrthoDB" id="7448373at2759"/>